<sequence length="95" mass="10398">MSLHAQVHQDVPSRREKSNKSLTVQRDVEGQTAGVSDRPRKVIVRARGRLGTAQLAMGNCLPSGWECFSCSLKQESGLMTDADVSSLVDRLRLSS</sequence>
<evidence type="ECO:0000256" key="1">
    <source>
        <dbReference type="SAM" id="MobiDB-lite"/>
    </source>
</evidence>
<evidence type="ECO:0000313" key="2">
    <source>
        <dbReference type="EMBL" id="KAK3772166.1"/>
    </source>
</evidence>
<dbReference type="AlphaFoldDB" id="A0AAE0ZNQ0"/>
<protein>
    <submittedName>
        <fullName evidence="2">Uncharacterized protein</fullName>
    </submittedName>
</protein>
<reference evidence="2" key="1">
    <citation type="journal article" date="2023" name="G3 (Bethesda)">
        <title>A reference genome for the long-term kleptoplast-retaining sea slug Elysia crispata morphotype clarki.</title>
        <authorList>
            <person name="Eastman K.E."/>
            <person name="Pendleton A.L."/>
            <person name="Shaikh M.A."/>
            <person name="Suttiyut T."/>
            <person name="Ogas R."/>
            <person name="Tomko P."/>
            <person name="Gavelis G."/>
            <person name="Widhalm J.R."/>
            <person name="Wisecaver J.H."/>
        </authorList>
    </citation>
    <scope>NUCLEOTIDE SEQUENCE</scope>
    <source>
        <strain evidence="2">ECLA1</strain>
    </source>
</reference>
<comment type="caution">
    <text evidence="2">The sequence shown here is derived from an EMBL/GenBank/DDBJ whole genome shotgun (WGS) entry which is preliminary data.</text>
</comment>
<organism evidence="2 3">
    <name type="scientific">Elysia crispata</name>
    <name type="common">lettuce slug</name>
    <dbReference type="NCBI Taxonomy" id="231223"/>
    <lineage>
        <taxon>Eukaryota</taxon>
        <taxon>Metazoa</taxon>
        <taxon>Spiralia</taxon>
        <taxon>Lophotrochozoa</taxon>
        <taxon>Mollusca</taxon>
        <taxon>Gastropoda</taxon>
        <taxon>Heterobranchia</taxon>
        <taxon>Euthyneura</taxon>
        <taxon>Panpulmonata</taxon>
        <taxon>Sacoglossa</taxon>
        <taxon>Placobranchoidea</taxon>
        <taxon>Plakobranchidae</taxon>
        <taxon>Elysia</taxon>
    </lineage>
</organism>
<accession>A0AAE0ZNQ0</accession>
<proteinExistence type="predicted"/>
<dbReference type="EMBL" id="JAWDGP010003655">
    <property type="protein sequence ID" value="KAK3772166.1"/>
    <property type="molecule type" value="Genomic_DNA"/>
</dbReference>
<dbReference type="Proteomes" id="UP001283361">
    <property type="component" value="Unassembled WGS sequence"/>
</dbReference>
<name>A0AAE0ZNQ0_9GAST</name>
<gene>
    <name evidence="2" type="ORF">RRG08_035207</name>
</gene>
<feature type="region of interest" description="Disordered" evidence="1">
    <location>
        <begin position="1"/>
        <end position="36"/>
    </location>
</feature>
<keyword evidence="3" id="KW-1185">Reference proteome</keyword>
<evidence type="ECO:0000313" key="3">
    <source>
        <dbReference type="Proteomes" id="UP001283361"/>
    </source>
</evidence>